<accession>A0A9P1MT38</accession>
<comment type="caution">
    <text evidence="1">The sequence shown here is derived from an EMBL/GenBank/DDBJ whole genome shotgun (WGS) entry which is preliminary data.</text>
</comment>
<keyword evidence="2" id="KW-1185">Reference proteome</keyword>
<proteinExistence type="predicted"/>
<organism evidence="1 2">
    <name type="scientific">Caenorhabditis angaria</name>
    <dbReference type="NCBI Taxonomy" id="860376"/>
    <lineage>
        <taxon>Eukaryota</taxon>
        <taxon>Metazoa</taxon>
        <taxon>Ecdysozoa</taxon>
        <taxon>Nematoda</taxon>
        <taxon>Chromadorea</taxon>
        <taxon>Rhabditida</taxon>
        <taxon>Rhabditina</taxon>
        <taxon>Rhabditomorpha</taxon>
        <taxon>Rhabditoidea</taxon>
        <taxon>Rhabditidae</taxon>
        <taxon>Peloderinae</taxon>
        <taxon>Caenorhabditis</taxon>
    </lineage>
</organism>
<dbReference type="AlphaFoldDB" id="A0A9P1MT38"/>
<gene>
    <name evidence="1" type="ORF">CAMP_LOCUS1347</name>
</gene>
<evidence type="ECO:0000313" key="2">
    <source>
        <dbReference type="Proteomes" id="UP001152747"/>
    </source>
</evidence>
<reference evidence="1" key="1">
    <citation type="submission" date="2022-11" db="EMBL/GenBank/DDBJ databases">
        <authorList>
            <person name="Kikuchi T."/>
        </authorList>
    </citation>
    <scope>NUCLEOTIDE SEQUENCE</scope>
    <source>
        <strain evidence="1">PS1010</strain>
    </source>
</reference>
<evidence type="ECO:0000313" key="1">
    <source>
        <dbReference type="EMBL" id="CAI5438710.1"/>
    </source>
</evidence>
<dbReference type="EMBL" id="CANHGI010000001">
    <property type="protein sequence ID" value="CAI5438710.1"/>
    <property type="molecule type" value="Genomic_DNA"/>
</dbReference>
<protein>
    <submittedName>
        <fullName evidence="1">Uncharacterized protein</fullName>
    </submittedName>
</protein>
<dbReference type="Proteomes" id="UP001152747">
    <property type="component" value="Unassembled WGS sequence"/>
</dbReference>
<name>A0A9P1MT38_9PELO</name>
<sequence length="340" mass="39479">MSDDNLQILLSLGVYCRRGTLRKNDGDKTEDIFPTEIFYYGMDQTDFVQQNPPTESTRSNKTWKREVSLVNQNEDTQTQRIVETVPMIELTNRVDEIEENDCNAEESDSIHWVRRSTRQTKKVVHVAKKVSARELKKPQKTTGKSKTTVQVQLESWKAILDEAMIWAASICERRNISRKGLEHFLLCSIHALSKTLAKFAVRSREIHISMMRVGSELTKFLEIAFLSGMKSINSTFQHMVIATFNKFIKNPSMMHQTSSVWIQTKEFLKHMMSGIQRKTILYALMRSFIETQTYFMEKGTSSEHNHRHVSYVLSQLSEFNNFLSNRLIQLSDQKDFGIAY</sequence>